<evidence type="ECO:0000256" key="2">
    <source>
        <dbReference type="ARBA" id="ARBA00022679"/>
    </source>
</evidence>
<dbReference type="Gene3D" id="3.40.50.2000">
    <property type="entry name" value="Glycogen Phosphorylase B"/>
    <property type="match status" value="2"/>
</dbReference>
<dbReference type="PANTHER" id="PTHR48048:SF45">
    <property type="entry name" value="GLYCOSYLTRANSFERASE"/>
    <property type="match status" value="1"/>
</dbReference>
<dbReference type="EC" id="2.4.1.-" evidence="4"/>
<dbReference type="InterPro" id="IPR002213">
    <property type="entry name" value="UDP_glucos_trans"/>
</dbReference>
<protein>
    <recommendedName>
        <fullName evidence="4">Glycosyltransferase</fullName>
        <ecNumber evidence="4">2.4.1.-</ecNumber>
    </recommendedName>
</protein>
<reference evidence="5 6" key="1">
    <citation type="journal article" date="2021" name="Commun. Biol.">
        <title>The genome of Shorea leprosula (Dipterocarpaceae) highlights the ecological relevance of drought in aseasonal tropical rainforests.</title>
        <authorList>
            <person name="Ng K.K.S."/>
            <person name="Kobayashi M.J."/>
            <person name="Fawcett J.A."/>
            <person name="Hatakeyama M."/>
            <person name="Paape T."/>
            <person name="Ng C.H."/>
            <person name="Ang C.C."/>
            <person name="Tnah L.H."/>
            <person name="Lee C.T."/>
            <person name="Nishiyama T."/>
            <person name="Sese J."/>
            <person name="O'Brien M.J."/>
            <person name="Copetti D."/>
            <person name="Mohd Noor M.I."/>
            <person name="Ong R.C."/>
            <person name="Putra M."/>
            <person name="Sireger I.Z."/>
            <person name="Indrioko S."/>
            <person name="Kosugi Y."/>
            <person name="Izuno A."/>
            <person name="Isagi Y."/>
            <person name="Lee S.L."/>
            <person name="Shimizu K.K."/>
        </authorList>
    </citation>
    <scope>NUCLEOTIDE SEQUENCE [LARGE SCALE GENOMIC DNA]</scope>
    <source>
        <strain evidence="5">214</strain>
    </source>
</reference>
<comment type="similarity">
    <text evidence="1 3">Belongs to the UDP-glycosyltransferase family.</text>
</comment>
<dbReference type="CDD" id="cd03784">
    <property type="entry name" value="GT1_Gtf-like"/>
    <property type="match status" value="1"/>
</dbReference>
<name>A0AAV5K847_9ROSI</name>
<evidence type="ECO:0000256" key="4">
    <source>
        <dbReference type="RuleBase" id="RU362057"/>
    </source>
</evidence>
<dbReference type="Pfam" id="PF00201">
    <property type="entry name" value="UDPGT"/>
    <property type="match status" value="1"/>
</dbReference>
<dbReference type="AlphaFoldDB" id="A0AAV5K847"/>
<keyword evidence="6" id="KW-1185">Reference proteome</keyword>
<keyword evidence="2 3" id="KW-0808">Transferase</keyword>
<keyword evidence="3" id="KW-0328">Glycosyltransferase</keyword>
<dbReference type="GO" id="GO:0035251">
    <property type="term" value="F:UDP-glucosyltransferase activity"/>
    <property type="evidence" value="ECO:0007669"/>
    <property type="project" value="InterPro"/>
</dbReference>
<evidence type="ECO:0000256" key="3">
    <source>
        <dbReference type="RuleBase" id="RU003718"/>
    </source>
</evidence>
<evidence type="ECO:0000313" key="5">
    <source>
        <dbReference type="EMBL" id="GKV21493.1"/>
    </source>
</evidence>
<dbReference type="InterPro" id="IPR035595">
    <property type="entry name" value="UDP_glycos_trans_CS"/>
</dbReference>
<comment type="caution">
    <text evidence="5">The sequence shown here is derived from an EMBL/GenBank/DDBJ whole genome shotgun (WGS) entry which is preliminary data.</text>
</comment>
<dbReference type="PANTHER" id="PTHR48048">
    <property type="entry name" value="GLYCOSYLTRANSFERASE"/>
    <property type="match status" value="1"/>
</dbReference>
<dbReference type="EMBL" id="BPVZ01000057">
    <property type="protein sequence ID" value="GKV21493.1"/>
    <property type="molecule type" value="Genomic_DNA"/>
</dbReference>
<gene>
    <name evidence="5" type="ORF">SLEP1_g31470</name>
</gene>
<evidence type="ECO:0000256" key="1">
    <source>
        <dbReference type="ARBA" id="ARBA00009995"/>
    </source>
</evidence>
<dbReference type="SUPFAM" id="SSF53756">
    <property type="entry name" value="UDP-Glycosyltransferase/glycogen phosphorylase"/>
    <property type="match status" value="1"/>
</dbReference>
<accession>A0AAV5K847</accession>
<evidence type="ECO:0000313" key="6">
    <source>
        <dbReference type="Proteomes" id="UP001054252"/>
    </source>
</evidence>
<sequence length="521" mass="58263">MHAMKNNKMSTHCQLSNDEMTLSIIYYIIRPNFTFTKRTRTQSPASVHFLSLTMNKVELFFISTSLKGHIVSMEQLAKLLVHQNSRLSITVLIIKSPLETNTTPYDQPVHDRIRFIYLSPPQNQNHDLGHHRLAEIHKPLVKEAVTTTITSSNDSVLAGFVIDMFCTTMIDVANELGVPSYMFFTSGAATLSLCFHLQALHDFQNIDITEFNGSNAELPAPYFRNPVPAKVLPSPFLHKDSAADSFQLTRRFRETKGIMVNSFMELESHALNSLSSDPQIPPVYPVGPVLNLQTDGQDQCSDIMKWLDDQAPLSVVFLCFGSMGSFGEDQVKEIACALEQSGHRFLWSLRKPPPKGTMSSPTDYSNLEEVLPEGFLDRTNGIGKVIGWAPQVEILAHSAIGGFVSHCGWNSTLESIWFGVPIAAWPMFAEQQLNAFQLVVELGLAVEIKMDYRKDWMMGNEPIVSSEEIKRGIMAVMEEDSDIRKKVKDMSEKSRTASVIGGGSSHSSLRRFIADVMDNIQ</sequence>
<dbReference type="InterPro" id="IPR050481">
    <property type="entry name" value="UDP-glycosyltransf_plant"/>
</dbReference>
<dbReference type="FunFam" id="3.40.50.2000:FF:000056">
    <property type="entry name" value="Glycosyltransferase"/>
    <property type="match status" value="1"/>
</dbReference>
<proteinExistence type="inferred from homology"/>
<dbReference type="Proteomes" id="UP001054252">
    <property type="component" value="Unassembled WGS sequence"/>
</dbReference>
<organism evidence="5 6">
    <name type="scientific">Rubroshorea leprosula</name>
    <dbReference type="NCBI Taxonomy" id="152421"/>
    <lineage>
        <taxon>Eukaryota</taxon>
        <taxon>Viridiplantae</taxon>
        <taxon>Streptophyta</taxon>
        <taxon>Embryophyta</taxon>
        <taxon>Tracheophyta</taxon>
        <taxon>Spermatophyta</taxon>
        <taxon>Magnoliopsida</taxon>
        <taxon>eudicotyledons</taxon>
        <taxon>Gunneridae</taxon>
        <taxon>Pentapetalae</taxon>
        <taxon>rosids</taxon>
        <taxon>malvids</taxon>
        <taxon>Malvales</taxon>
        <taxon>Dipterocarpaceae</taxon>
        <taxon>Rubroshorea</taxon>
    </lineage>
</organism>
<dbReference type="PROSITE" id="PS00375">
    <property type="entry name" value="UDPGT"/>
    <property type="match status" value="1"/>
</dbReference>